<dbReference type="PANTHER" id="PTHR24379">
    <property type="entry name" value="KRAB AND ZINC FINGER DOMAIN-CONTAINING"/>
    <property type="match status" value="1"/>
</dbReference>
<evidence type="ECO:0000256" key="6">
    <source>
        <dbReference type="SAM" id="MobiDB-lite"/>
    </source>
</evidence>
<feature type="compositionally biased region" description="Basic and acidic residues" evidence="6">
    <location>
        <begin position="793"/>
        <end position="829"/>
    </location>
</feature>
<organism evidence="8 9">
    <name type="scientific">Chilo suppressalis</name>
    <name type="common">Asiatic rice borer moth</name>
    <dbReference type="NCBI Taxonomy" id="168631"/>
    <lineage>
        <taxon>Eukaryota</taxon>
        <taxon>Metazoa</taxon>
        <taxon>Ecdysozoa</taxon>
        <taxon>Arthropoda</taxon>
        <taxon>Hexapoda</taxon>
        <taxon>Insecta</taxon>
        <taxon>Pterygota</taxon>
        <taxon>Neoptera</taxon>
        <taxon>Endopterygota</taxon>
        <taxon>Lepidoptera</taxon>
        <taxon>Glossata</taxon>
        <taxon>Ditrysia</taxon>
        <taxon>Pyraloidea</taxon>
        <taxon>Crambidae</taxon>
        <taxon>Crambinae</taxon>
        <taxon>Chilo</taxon>
    </lineage>
</organism>
<accession>A0ABN8EFN7</accession>
<dbReference type="Gene3D" id="3.40.1800.20">
    <property type="match status" value="1"/>
</dbReference>
<feature type="compositionally biased region" description="Basic and acidic residues" evidence="6">
    <location>
        <begin position="655"/>
        <end position="666"/>
    </location>
</feature>
<feature type="compositionally biased region" description="Polar residues" evidence="6">
    <location>
        <begin position="103"/>
        <end position="113"/>
    </location>
</feature>
<evidence type="ECO:0000313" key="8">
    <source>
        <dbReference type="EMBL" id="CAH0688076.1"/>
    </source>
</evidence>
<protein>
    <recommendedName>
        <fullName evidence="7">ZAD domain-containing protein</fullName>
    </recommendedName>
</protein>
<feature type="region of interest" description="Disordered" evidence="6">
    <location>
        <begin position="1019"/>
        <end position="1096"/>
    </location>
</feature>
<name>A0ABN8EFN7_CHISP</name>
<sequence length="1096" mass="123403">MNRQINSKIDKNSIYELYRACRLCGAGAGYKMPIIQNVIDADGDEVDLKQKIRECVQIEVHQDDKMPPLICELCVDKVNDFYVFLDLCRQTNKRTRQRLGLPMQSTHKGNSDSGDCILGMTEPVYVNDDSDEPLSKSSPRNSKHKGSKSNKPLVKVKVEKPEPRDSRHSRGVKSSPHAGQKRPAPPEPGPRVTRHARNTNDDNITLNTLRHHSKRSPSSLPPAPKSILKKEPKREREQLTLRSKRTQEPPKTTVPLKRVKLTVKLPPKPEKPKPPPPPPGIKCAICRHLSKTPQANSNHLRSHTVTFTSSKLACNACREWFSDAEAAAAHHRRHEARSKAYMCRTCRARRATYKQYLAHTESGDCVPWDEVPDVQCSECWKYFPTDNLRTQHKCPGEEGRPGGKCSKCSRTYTLMKNLKKHESTCTAKKRGEVPIDPELMAKVRPIQVRTVRCDPLLERVQNGHYDISDVPENYGLDPDRVYPYINSASLNFNRMVNIKTDLLDFYCEDDYIHWDSDNSTEDEIVEKDKEVDSLTTLSLKTLFSQKCLGRVPRKKRKVKTEKSMFDSILGNDFDMSKDINSIIDNLGDDDDTETKTEDVNNDSKISDATVSVGIDSEDKDREVNVTDESANLDDSNKKVKSEDNDKVDGVSVSNDESKNNVEDESKVSGGSYDKLQVNNSEGKVQLDESSNGKPEANDKSDDNEQINDSTDDKAKINDSSDDKLFECNADGKNTNEDSVEKINDENESSKGIEVDKMEVNEKSIDKNNHETDPSTNVTESESIGDDINIDSSVSKKEENGEQHCENLDFNEKEVEKLNVETNENIKDTPDAVNVVDSTNIDKDSLRVSDVDLRSDSKENKNVPENDKNPEDKKSDETEASGEVSTDCDIVKSRDLTAKGADDIKETIENDIKQSVEVNDTIIPEKDKGNGVRSMETDKEDFIDSETGDKKENIEQSDLTDEHIQKPGDDNSLTSETQKINDDTVKMNGDFDGRTDKTKTDELTDSEIDDKKLMDALNEHIGETDENDVTNDKTVDADRATDKDAKAFEVKRTDEQHTYDNTHENKITLEDLVPSKEKPTPSMDLDSISDDEFNFDS</sequence>
<dbReference type="InterPro" id="IPR012934">
    <property type="entry name" value="Znf_AD"/>
</dbReference>
<keyword evidence="9" id="KW-1185">Reference proteome</keyword>
<feature type="domain" description="ZAD" evidence="7">
    <location>
        <begin position="19"/>
        <end position="98"/>
    </location>
</feature>
<feature type="compositionally biased region" description="Basic and acidic residues" evidence="6">
    <location>
        <begin position="978"/>
        <end position="1001"/>
    </location>
</feature>
<dbReference type="PANTHER" id="PTHR24379:SF121">
    <property type="entry name" value="C2H2-TYPE DOMAIN-CONTAINING PROTEIN"/>
    <property type="match status" value="1"/>
</dbReference>
<feature type="compositionally biased region" description="Basic and acidic residues" evidence="6">
    <location>
        <begin position="839"/>
        <end position="876"/>
    </location>
</feature>
<evidence type="ECO:0000313" key="9">
    <source>
        <dbReference type="Proteomes" id="UP001153292"/>
    </source>
</evidence>
<dbReference type="Pfam" id="PF07776">
    <property type="entry name" value="zf-AD"/>
    <property type="match status" value="1"/>
</dbReference>
<feature type="region of interest" description="Disordered" evidence="6">
    <location>
        <begin position="99"/>
        <end position="253"/>
    </location>
</feature>
<feature type="binding site" evidence="5">
    <location>
        <position position="71"/>
    </location>
    <ligand>
        <name>Zn(2+)</name>
        <dbReference type="ChEBI" id="CHEBI:29105"/>
    </ligand>
</feature>
<feature type="region of interest" description="Disordered" evidence="6">
    <location>
        <begin position="918"/>
        <end position="1002"/>
    </location>
</feature>
<evidence type="ECO:0000256" key="4">
    <source>
        <dbReference type="ARBA" id="ARBA00022833"/>
    </source>
</evidence>
<dbReference type="SMART" id="SM00868">
    <property type="entry name" value="zf-AD"/>
    <property type="match status" value="1"/>
</dbReference>
<feature type="compositionally biased region" description="Polar residues" evidence="6">
    <location>
        <begin position="676"/>
        <end position="692"/>
    </location>
</feature>
<feature type="binding site" evidence="5">
    <location>
        <position position="21"/>
    </location>
    <ligand>
        <name>Zn(2+)</name>
        <dbReference type="ChEBI" id="CHEBI:29105"/>
    </ligand>
</feature>
<evidence type="ECO:0000256" key="1">
    <source>
        <dbReference type="ARBA" id="ARBA00022723"/>
    </source>
</evidence>
<keyword evidence="2" id="KW-0677">Repeat</keyword>
<feature type="compositionally biased region" description="Basic and acidic residues" evidence="6">
    <location>
        <begin position="228"/>
        <end position="239"/>
    </location>
</feature>
<reference evidence="8" key="1">
    <citation type="submission" date="2021-12" db="EMBL/GenBank/DDBJ databases">
        <authorList>
            <person name="King R."/>
        </authorList>
    </citation>
    <scope>NUCLEOTIDE SEQUENCE</scope>
</reference>
<keyword evidence="1 5" id="KW-0479">Metal-binding</keyword>
<dbReference type="SUPFAM" id="SSF57716">
    <property type="entry name" value="Glucocorticoid receptor-like (DNA-binding domain)"/>
    <property type="match status" value="1"/>
</dbReference>
<dbReference type="PROSITE" id="PS51915">
    <property type="entry name" value="ZAD"/>
    <property type="match status" value="1"/>
</dbReference>
<dbReference type="SMART" id="SM00355">
    <property type="entry name" value="ZnF_C2H2"/>
    <property type="match status" value="3"/>
</dbReference>
<feature type="binding site" evidence="5">
    <location>
        <position position="24"/>
    </location>
    <ligand>
        <name>Zn(2+)</name>
        <dbReference type="ChEBI" id="CHEBI:29105"/>
    </ligand>
</feature>
<feature type="compositionally biased region" description="Basic and acidic residues" evidence="6">
    <location>
        <begin position="710"/>
        <end position="725"/>
    </location>
</feature>
<dbReference type="PROSITE" id="PS00028">
    <property type="entry name" value="ZINC_FINGER_C2H2_1"/>
    <property type="match status" value="1"/>
</dbReference>
<dbReference type="Proteomes" id="UP001153292">
    <property type="component" value="Chromosome 27"/>
</dbReference>
<keyword evidence="3 5" id="KW-0863">Zinc-finger</keyword>
<feature type="compositionally biased region" description="Basic and acidic residues" evidence="6">
    <location>
        <begin position="156"/>
        <end position="168"/>
    </location>
</feature>
<feature type="compositionally biased region" description="Basic and acidic residues" evidence="6">
    <location>
        <begin position="1029"/>
        <end position="1078"/>
    </location>
</feature>
<feature type="compositionally biased region" description="Basic and acidic residues" evidence="6">
    <location>
        <begin position="634"/>
        <end position="648"/>
    </location>
</feature>
<evidence type="ECO:0000256" key="2">
    <source>
        <dbReference type="ARBA" id="ARBA00022737"/>
    </source>
</evidence>
<proteinExistence type="predicted"/>
<evidence type="ECO:0000256" key="3">
    <source>
        <dbReference type="ARBA" id="ARBA00022771"/>
    </source>
</evidence>
<dbReference type="EMBL" id="OU963920">
    <property type="protein sequence ID" value="CAH0688076.1"/>
    <property type="molecule type" value="Genomic_DNA"/>
</dbReference>
<feature type="binding site" evidence="5">
    <location>
        <position position="74"/>
    </location>
    <ligand>
        <name>Zn(2+)</name>
        <dbReference type="ChEBI" id="CHEBI:29105"/>
    </ligand>
</feature>
<feature type="compositionally biased region" description="Basic and acidic residues" evidence="6">
    <location>
        <begin position="922"/>
        <end position="968"/>
    </location>
</feature>
<evidence type="ECO:0000259" key="7">
    <source>
        <dbReference type="PROSITE" id="PS51915"/>
    </source>
</evidence>
<keyword evidence="4 5" id="KW-0862">Zinc</keyword>
<feature type="compositionally biased region" description="Acidic residues" evidence="6">
    <location>
        <begin position="1086"/>
        <end position="1096"/>
    </location>
</feature>
<feature type="compositionally biased region" description="Basic and acidic residues" evidence="6">
    <location>
        <begin position="888"/>
        <end position="901"/>
    </location>
</feature>
<feature type="region of interest" description="Disordered" evidence="6">
    <location>
        <begin position="584"/>
        <end position="901"/>
    </location>
</feature>
<gene>
    <name evidence="8" type="ORF">CHILSU_LOCUS7361</name>
</gene>
<dbReference type="InterPro" id="IPR013087">
    <property type="entry name" value="Znf_C2H2_type"/>
</dbReference>
<evidence type="ECO:0000256" key="5">
    <source>
        <dbReference type="PROSITE-ProRule" id="PRU01263"/>
    </source>
</evidence>
<feature type="compositionally biased region" description="Basic and acidic residues" evidence="6">
    <location>
        <begin position="733"/>
        <end position="772"/>
    </location>
</feature>